<evidence type="ECO:0000256" key="2">
    <source>
        <dbReference type="ARBA" id="ARBA00022692"/>
    </source>
</evidence>
<evidence type="ECO:0000256" key="5">
    <source>
        <dbReference type="SAM" id="Phobius"/>
    </source>
</evidence>
<dbReference type="EMBL" id="JAGQDG010000004">
    <property type="protein sequence ID" value="MBQ0935960.1"/>
    <property type="molecule type" value="Genomic_DNA"/>
</dbReference>
<feature type="transmembrane region" description="Helical" evidence="5">
    <location>
        <begin position="59"/>
        <end position="83"/>
    </location>
</feature>
<dbReference type="InterPro" id="IPR001902">
    <property type="entry name" value="SLC26A/SulP_fam"/>
</dbReference>
<dbReference type="Proteomes" id="UP000672097">
    <property type="component" value="Unassembled WGS sequence"/>
</dbReference>
<feature type="transmembrane region" description="Helical" evidence="5">
    <location>
        <begin position="347"/>
        <end position="366"/>
    </location>
</feature>
<proteinExistence type="predicted"/>
<keyword evidence="8" id="KW-1185">Reference proteome</keyword>
<comment type="subcellular location">
    <subcellularLocation>
        <location evidence="1">Membrane</location>
        <topology evidence="1">Multi-pass membrane protein</topology>
    </subcellularLocation>
</comment>
<feature type="transmembrane region" description="Helical" evidence="5">
    <location>
        <begin position="309"/>
        <end position="327"/>
    </location>
</feature>
<sequence length="572" mass="59747">MNTLAATAAPPLKGWAAYKQALPEDMLAALIVTVLLVPQSLAYALLAGLPPIVGVMASLLPIVAYALLGSSSTLAVGPVAVLAMLTAQAVAPVAQAHGISPSLAALVLSVEMGAVFLIAAALRLDVLAALLSAPVLHGFVNGASLAIAIAQVPALLGLPIKGNTLPELWASAQAQPSLQPHWGTVLMGGAALLLLWSLRRWATPALKAVGLPARSAQLWGRMAPMVVVVASIAAIMSAPQAWQGVALAGAISLGDGLQFAPPWQAPLAVWQDLLTPALLLGLVAYVESLAVAEALAARRGEAISPRRELLGLGAANVVAGVSGAMPVTGGFSRSIVNFDAGARTRYAGIWTALFLGIAMATLGGFLSALPKAVLAATIFIAVLSLVDLHHFSAAWRYHRLEGGLMITVALATLFLGVEPALGLGVVLSIVLLLQRTARPHWAEVGKLPGTEVFRNVLRHKVETLPHLLQVRVDESLVFTNTRWLADTLGTLVHQRPAVKHVVLMMPAVNFIDLSGLEGLQKLNEELRSRGVTLHLSELKGPVADRLMAGGLAQWLTGRIFLTEAEAWNALKA</sequence>
<dbReference type="RefSeq" id="WP_210809277.1">
    <property type="nucleotide sequence ID" value="NZ_JAGQDG010000004.1"/>
</dbReference>
<feature type="transmembrane region" description="Helical" evidence="5">
    <location>
        <begin position="373"/>
        <end position="392"/>
    </location>
</feature>
<reference evidence="7 8" key="1">
    <citation type="submission" date="2021-04" db="EMBL/GenBank/DDBJ databases">
        <title>The genome sequence of type strain Ideonella paludis KCTC 32238.</title>
        <authorList>
            <person name="Liu Y."/>
        </authorList>
    </citation>
    <scope>NUCLEOTIDE SEQUENCE [LARGE SCALE GENOMIC DNA]</scope>
    <source>
        <strain evidence="7 8">KCTC 32238</strain>
    </source>
</reference>
<dbReference type="CDD" id="cd07042">
    <property type="entry name" value="STAS_SulP_like_sulfate_transporter"/>
    <property type="match status" value="1"/>
</dbReference>
<feature type="transmembrane region" description="Helical" evidence="5">
    <location>
        <begin position="180"/>
        <end position="198"/>
    </location>
</feature>
<evidence type="ECO:0000256" key="1">
    <source>
        <dbReference type="ARBA" id="ARBA00004141"/>
    </source>
</evidence>
<comment type="caution">
    <text evidence="7">The sequence shown here is derived from an EMBL/GenBank/DDBJ whole genome shotgun (WGS) entry which is preliminary data.</text>
</comment>
<gene>
    <name evidence="7" type="ORF">KAK11_11540</name>
</gene>
<feature type="transmembrane region" description="Helical" evidence="5">
    <location>
        <begin position="273"/>
        <end position="297"/>
    </location>
</feature>
<keyword evidence="4 5" id="KW-0472">Membrane</keyword>
<evidence type="ECO:0000313" key="7">
    <source>
        <dbReference type="EMBL" id="MBQ0935960.1"/>
    </source>
</evidence>
<keyword evidence="3 5" id="KW-1133">Transmembrane helix</keyword>
<dbReference type="PROSITE" id="PS50801">
    <property type="entry name" value="STAS"/>
    <property type="match status" value="1"/>
</dbReference>
<feature type="transmembrane region" description="Helical" evidence="5">
    <location>
        <begin position="218"/>
        <end position="238"/>
    </location>
</feature>
<dbReference type="SUPFAM" id="SSF52091">
    <property type="entry name" value="SpoIIaa-like"/>
    <property type="match status" value="1"/>
</dbReference>
<feature type="transmembrane region" description="Helical" evidence="5">
    <location>
        <begin position="26"/>
        <end position="47"/>
    </location>
</feature>
<dbReference type="InterPro" id="IPR036513">
    <property type="entry name" value="STAS_dom_sf"/>
</dbReference>
<name>A0ABS5DXT1_9BURK</name>
<dbReference type="Pfam" id="PF00916">
    <property type="entry name" value="Sulfate_transp"/>
    <property type="match status" value="1"/>
</dbReference>
<accession>A0ABS5DXT1</accession>
<dbReference type="InterPro" id="IPR011547">
    <property type="entry name" value="SLC26A/SulP_dom"/>
</dbReference>
<dbReference type="Pfam" id="PF01740">
    <property type="entry name" value="STAS"/>
    <property type="match status" value="1"/>
</dbReference>
<keyword evidence="2 5" id="KW-0812">Transmembrane</keyword>
<organism evidence="7 8">
    <name type="scientific">Ideonella paludis</name>
    <dbReference type="NCBI Taxonomy" id="1233411"/>
    <lineage>
        <taxon>Bacteria</taxon>
        <taxon>Pseudomonadati</taxon>
        <taxon>Pseudomonadota</taxon>
        <taxon>Betaproteobacteria</taxon>
        <taxon>Burkholderiales</taxon>
        <taxon>Sphaerotilaceae</taxon>
        <taxon>Ideonella</taxon>
    </lineage>
</organism>
<dbReference type="InterPro" id="IPR002645">
    <property type="entry name" value="STAS_dom"/>
</dbReference>
<evidence type="ECO:0000313" key="8">
    <source>
        <dbReference type="Proteomes" id="UP000672097"/>
    </source>
</evidence>
<dbReference type="PANTHER" id="PTHR11814">
    <property type="entry name" value="SULFATE TRANSPORTER"/>
    <property type="match status" value="1"/>
</dbReference>
<dbReference type="Gene3D" id="3.30.750.24">
    <property type="entry name" value="STAS domain"/>
    <property type="match status" value="1"/>
</dbReference>
<evidence type="ECO:0000256" key="4">
    <source>
        <dbReference type="ARBA" id="ARBA00023136"/>
    </source>
</evidence>
<evidence type="ECO:0000259" key="6">
    <source>
        <dbReference type="PROSITE" id="PS50801"/>
    </source>
</evidence>
<protein>
    <submittedName>
        <fullName evidence="7">STAS domain-containing protein</fullName>
    </submittedName>
</protein>
<feature type="transmembrane region" description="Helical" evidence="5">
    <location>
        <begin position="136"/>
        <end position="160"/>
    </location>
</feature>
<evidence type="ECO:0000256" key="3">
    <source>
        <dbReference type="ARBA" id="ARBA00022989"/>
    </source>
</evidence>
<feature type="domain" description="STAS" evidence="6">
    <location>
        <begin position="457"/>
        <end position="572"/>
    </location>
</feature>
<feature type="transmembrane region" description="Helical" evidence="5">
    <location>
        <begin position="404"/>
        <end position="433"/>
    </location>
</feature>
<feature type="transmembrane region" description="Helical" evidence="5">
    <location>
        <begin position="103"/>
        <end position="124"/>
    </location>
</feature>